<sequence>MEKVAEVAKPIRESAVVKKSDIKSKSKWNIKNVYLLAFIWIIINFLWTVRNVINYLLLMIGQFMSNIPMFIPFGNPIYPSFIGFALYSLSMILMWLVFTKLDRKFLSEILDLPLRGKALGKRRVLWLFKPLEEMKYIVKLKKEKVYLRLFLFLSVIFGISMYFIWYTTSPVYLHVLPFFLQHITTIELNTPLSMILVGNPQNLLRMFMFIPFVIVSLLLILLWSEYSKYKEAFNSAFDDYEFSNRWLQSKIKQNSITTLESNEIVPPDVVLGPNSDTKELVYQPGKDRTLNNIIIGSIGTGKTAALVLPLINQDLHWMTRFINHFPNIYQREDFKTEEVQGMYLNGISVIEPSNDLCQKAFQLVKAHGIPSEAVYYIDPTNPETPSINVMQGPVDKVAEAFAMVIEGLAEGGQGNFFFQQSERNHLKHYIYLLKLHKGKQEDDDATFDKLLDMYNNAQLVRKMHVQLKQTFPEVDIESIEDRDERNHWKIVQQIDEWFDNSLLPRKTRQGQVEKVSGGKYHGEEEYYDAKAEYVQGLRNILNDIGASNLLRRVLFGKSNFNMDKHLEYGGILLVNTAKGELGELSNVLGKLVLLSLQNAVFRRKPDISTYHHIIVDEFPDFVYRPFKEFPAQSRKYKTIVTVVAQTITQLADKYGTTYMHTLLGTLRHKLVYGDIPDFDAEVFSKIFGQKEYFEEGTQEQEVSPLQEDPVLRTGSSYTRTKDVIMSPSDIIFQKEFQAAVKIVNDNRPMPVVQIDANFVPREEFKEAVISVDEESGEFWLRERNQQHIAIEHTLDEAALTKLQQEELEAKQEEEERAIITEIPKDIPIKSYPVDIEEDGIDEEIDNIVQFPRVVSHDEEADQFIEELKETFSPEPVIVSDIEIVTNDLPEQESTQVEDLPESKPAPLEENSDEEIIRLQREREKENEEKEKAYQTEQERLEQAAYQRHLNEKQKVNKNIEYNLTHNDFLSSIGVEDAED</sequence>
<feature type="transmembrane region" description="Helical" evidence="8">
    <location>
        <begin position="77"/>
        <end position="98"/>
    </location>
</feature>
<keyword evidence="5 8" id="KW-0472">Membrane</keyword>
<dbReference type="CDD" id="cd01127">
    <property type="entry name" value="TrwB_TraG_TraD_VirD4"/>
    <property type="match status" value="1"/>
</dbReference>
<keyword evidence="3 8" id="KW-0812">Transmembrane</keyword>
<feature type="transmembrane region" description="Helical" evidence="8">
    <location>
        <begin position="33"/>
        <end position="57"/>
    </location>
</feature>
<keyword evidence="6" id="KW-0175">Coiled coil</keyword>
<comment type="subcellular location">
    <subcellularLocation>
        <location evidence="1">Cell membrane</location>
        <topology evidence="1">Multi-pass membrane protein</topology>
    </subcellularLocation>
</comment>
<feature type="domain" description="TraD/TraG TraM recognition site" evidence="9">
    <location>
        <begin position="612"/>
        <end position="730"/>
    </location>
</feature>
<dbReference type="EMBL" id="JBHUDE010000163">
    <property type="protein sequence ID" value="MFD1609798.1"/>
    <property type="molecule type" value="Genomic_DNA"/>
</dbReference>
<evidence type="ECO:0000259" key="9">
    <source>
        <dbReference type="Pfam" id="PF12696"/>
    </source>
</evidence>
<evidence type="ECO:0000256" key="4">
    <source>
        <dbReference type="ARBA" id="ARBA00022989"/>
    </source>
</evidence>
<name>A0ABW4HWP1_9BACI</name>
<accession>A0ABW4HWP1</accession>
<evidence type="ECO:0000256" key="8">
    <source>
        <dbReference type="SAM" id="Phobius"/>
    </source>
</evidence>
<evidence type="ECO:0000256" key="1">
    <source>
        <dbReference type="ARBA" id="ARBA00004651"/>
    </source>
</evidence>
<evidence type="ECO:0000256" key="2">
    <source>
        <dbReference type="ARBA" id="ARBA00022475"/>
    </source>
</evidence>
<gene>
    <name evidence="10" type="ORF">ACFSBH_19450</name>
</gene>
<feature type="transmembrane region" description="Helical" evidence="8">
    <location>
        <begin position="202"/>
        <end position="223"/>
    </location>
</feature>
<protein>
    <submittedName>
        <fullName evidence="10">Type IV secretory system conjugative DNA transfer family protein</fullName>
    </submittedName>
</protein>
<dbReference type="PANTHER" id="PTHR37937:SF1">
    <property type="entry name" value="CONJUGATIVE TRANSFER: DNA TRANSPORT"/>
    <property type="match status" value="1"/>
</dbReference>
<dbReference type="PANTHER" id="PTHR37937">
    <property type="entry name" value="CONJUGATIVE TRANSFER: DNA TRANSPORT"/>
    <property type="match status" value="1"/>
</dbReference>
<evidence type="ECO:0000313" key="10">
    <source>
        <dbReference type="EMBL" id="MFD1609798.1"/>
    </source>
</evidence>
<dbReference type="InterPro" id="IPR051539">
    <property type="entry name" value="T4SS-coupling_protein"/>
</dbReference>
<feature type="transmembrane region" description="Helical" evidence="8">
    <location>
        <begin position="145"/>
        <end position="165"/>
    </location>
</feature>
<reference evidence="11" key="1">
    <citation type="journal article" date="2019" name="Int. J. Syst. Evol. Microbiol.">
        <title>The Global Catalogue of Microorganisms (GCM) 10K type strain sequencing project: providing services to taxonomists for standard genome sequencing and annotation.</title>
        <authorList>
            <consortium name="The Broad Institute Genomics Platform"/>
            <consortium name="The Broad Institute Genome Sequencing Center for Infectious Disease"/>
            <person name="Wu L."/>
            <person name="Ma J."/>
        </authorList>
    </citation>
    <scope>NUCLEOTIDE SEQUENCE [LARGE SCALE GENOMIC DNA]</scope>
    <source>
        <strain evidence="11">CGMCC 1.12376</strain>
    </source>
</reference>
<feature type="region of interest" description="Disordered" evidence="7">
    <location>
        <begin position="887"/>
        <end position="915"/>
    </location>
</feature>
<evidence type="ECO:0000256" key="6">
    <source>
        <dbReference type="SAM" id="Coils"/>
    </source>
</evidence>
<keyword evidence="2" id="KW-1003">Cell membrane</keyword>
<dbReference type="InterPro" id="IPR032689">
    <property type="entry name" value="TraG-D_C"/>
</dbReference>
<evidence type="ECO:0000256" key="3">
    <source>
        <dbReference type="ARBA" id="ARBA00022692"/>
    </source>
</evidence>
<dbReference type="RefSeq" id="WP_379599294.1">
    <property type="nucleotide sequence ID" value="NZ_JBHUDE010000163.1"/>
</dbReference>
<dbReference type="Proteomes" id="UP001597221">
    <property type="component" value="Unassembled WGS sequence"/>
</dbReference>
<proteinExistence type="predicted"/>
<dbReference type="SUPFAM" id="SSF52540">
    <property type="entry name" value="P-loop containing nucleoside triphosphate hydrolases"/>
    <property type="match status" value="1"/>
</dbReference>
<dbReference type="Gene3D" id="3.40.50.300">
    <property type="entry name" value="P-loop containing nucleotide triphosphate hydrolases"/>
    <property type="match status" value="1"/>
</dbReference>
<evidence type="ECO:0000256" key="5">
    <source>
        <dbReference type="ARBA" id="ARBA00023136"/>
    </source>
</evidence>
<evidence type="ECO:0000313" key="11">
    <source>
        <dbReference type="Proteomes" id="UP001597221"/>
    </source>
</evidence>
<dbReference type="InterPro" id="IPR027417">
    <property type="entry name" value="P-loop_NTPase"/>
</dbReference>
<evidence type="ECO:0000256" key="7">
    <source>
        <dbReference type="SAM" id="MobiDB-lite"/>
    </source>
</evidence>
<feature type="coiled-coil region" evidence="6">
    <location>
        <begin position="795"/>
        <end position="822"/>
    </location>
</feature>
<keyword evidence="11" id="KW-1185">Reference proteome</keyword>
<dbReference type="Pfam" id="PF12696">
    <property type="entry name" value="TraG-D_C"/>
    <property type="match status" value="1"/>
</dbReference>
<keyword evidence="4 8" id="KW-1133">Transmembrane helix</keyword>
<comment type="caution">
    <text evidence="10">The sequence shown here is derived from an EMBL/GenBank/DDBJ whole genome shotgun (WGS) entry which is preliminary data.</text>
</comment>
<organism evidence="10 11">
    <name type="scientific">Oceanobacillus luteolus</name>
    <dbReference type="NCBI Taxonomy" id="1274358"/>
    <lineage>
        <taxon>Bacteria</taxon>
        <taxon>Bacillati</taxon>
        <taxon>Bacillota</taxon>
        <taxon>Bacilli</taxon>
        <taxon>Bacillales</taxon>
        <taxon>Bacillaceae</taxon>
        <taxon>Oceanobacillus</taxon>
    </lineage>
</organism>